<accession>A0A0C2DDZ3</accession>
<feature type="transmembrane region" description="Helical" evidence="1">
    <location>
        <begin position="75"/>
        <end position="92"/>
    </location>
</feature>
<dbReference type="GO" id="GO:0005886">
    <property type="term" value="C:plasma membrane"/>
    <property type="evidence" value="ECO:0007669"/>
    <property type="project" value="TreeGrafter"/>
</dbReference>
<dbReference type="AlphaFoldDB" id="A0A0C2DDZ3"/>
<dbReference type="EMBL" id="JMCC02000018">
    <property type="protein sequence ID" value="KIG17867.1"/>
    <property type="molecule type" value="Genomic_DNA"/>
</dbReference>
<dbReference type="PRINTS" id="PR00949">
    <property type="entry name" value="TYPE3IMAPROT"/>
</dbReference>
<feature type="transmembrane region" description="Helical" evidence="1">
    <location>
        <begin position="250"/>
        <end position="268"/>
    </location>
</feature>
<dbReference type="Proteomes" id="UP000031599">
    <property type="component" value="Unassembled WGS sequence"/>
</dbReference>
<keyword evidence="1" id="KW-0812">Transmembrane</keyword>
<reference evidence="2 3" key="1">
    <citation type="submission" date="2014-12" db="EMBL/GenBank/DDBJ databases">
        <title>Genome assembly of Enhygromyxa salina DSM 15201.</title>
        <authorList>
            <person name="Sharma G."/>
            <person name="Subramanian S."/>
        </authorList>
    </citation>
    <scope>NUCLEOTIDE SEQUENCE [LARGE SCALE GENOMIC DNA]</scope>
    <source>
        <strain evidence="2 3">DSM 15201</strain>
    </source>
</reference>
<dbReference type="PANTHER" id="PTHR30161:SF1">
    <property type="entry name" value="FLAGELLAR BIOSYNTHESIS PROTEIN FLHA-RELATED"/>
    <property type="match status" value="1"/>
</dbReference>
<keyword evidence="1" id="KW-0472">Membrane</keyword>
<feature type="transmembrane region" description="Helical" evidence="1">
    <location>
        <begin position="122"/>
        <end position="140"/>
    </location>
</feature>
<dbReference type="PANTHER" id="PTHR30161">
    <property type="entry name" value="FLAGELLAR EXPORT PROTEIN, MEMBRANE FLHA SUBUNIT-RELATED"/>
    <property type="match status" value="1"/>
</dbReference>
<protein>
    <submittedName>
        <fullName evidence="2">Flagellar biosynthesis protein FlhA</fullName>
    </submittedName>
</protein>
<sequence length="630" mass="66406">MSGPRSSGFVAFAAATRSLARELPGLAPAAVVIALLLCLLVPLPTGIVDLLLSLSLAAAVVLLVAGLRVRRAAEFLAFPSLVLLLTLYRLALNVSTTRLILSQADAGQVIDAFAGLVVRGDLLVGAVMFAVITAIQYFVIARGAERVAEVAARFALDGMPGQQAAIDADLRAGTISPREAQVRRAALSERSEFFARMDGVMRWVKGDAVVGLLITAINLVGGIAVGGVRAGRGVGESLSLYGTLAIGDGLLAQLPALLIALAAALLVARVDRVGGHARAAWLEPAMLLVPALLLGLLAAIPGMPALAFVTTAVGLVAVALWISARGLDRKQPVGEPEIRVHASFDEAARASISHDLAELRSRCEAALAISVPRLVLSPAGPQSALGPEQLELRLGERVLGRGRQAELPSASHSASGRDDALVLGCFQVLMDSAPRLVTLQAIEAELEAARRRHPALIRQAMRVVEPVDVLVIVRAFVRERIPMPSIDALLQALAEERVFHDPAERRQWPEHAREALADHWVRDLCDGAAQLGEPRWLRPTVDLEDAILARAHHGTRGLSLSLTDAERGRVVARICAGTSDRPVLLLCSSHARPAFACLLAGARPHVPVLSIGELALAGLATPASARVDVD</sequence>
<dbReference type="GO" id="GO:0009306">
    <property type="term" value="P:protein secretion"/>
    <property type="evidence" value="ECO:0007669"/>
    <property type="project" value="InterPro"/>
</dbReference>
<feature type="transmembrane region" description="Helical" evidence="1">
    <location>
        <begin position="280"/>
        <end position="300"/>
    </location>
</feature>
<keyword evidence="2" id="KW-0966">Cell projection</keyword>
<keyword evidence="2" id="KW-0969">Cilium</keyword>
<dbReference type="GO" id="GO:0044780">
    <property type="term" value="P:bacterial-type flagellum assembly"/>
    <property type="evidence" value="ECO:0007669"/>
    <property type="project" value="TreeGrafter"/>
</dbReference>
<proteinExistence type="predicted"/>
<dbReference type="Pfam" id="PF00771">
    <property type="entry name" value="FHIPEP"/>
    <property type="match status" value="2"/>
</dbReference>
<organism evidence="2 3">
    <name type="scientific">Enhygromyxa salina</name>
    <dbReference type="NCBI Taxonomy" id="215803"/>
    <lineage>
        <taxon>Bacteria</taxon>
        <taxon>Pseudomonadati</taxon>
        <taxon>Myxococcota</taxon>
        <taxon>Polyangia</taxon>
        <taxon>Nannocystales</taxon>
        <taxon>Nannocystaceae</taxon>
        <taxon>Enhygromyxa</taxon>
    </lineage>
</organism>
<gene>
    <name evidence="2" type="ORF">DB30_02490</name>
</gene>
<evidence type="ECO:0000256" key="1">
    <source>
        <dbReference type="SAM" id="Phobius"/>
    </source>
</evidence>
<feature type="transmembrane region" description="Helical" evidence="1">
    <location>
        <begin position="30"/>
        <end position="63"/>
    </location>
</feature>
<evidence type="ECO:0000313" key="3">
    <source>
        <dbReference type="Proteomes" id="UP000031599"/>
    </source>
</evidence>
<comment type="caution">
    <text evidence="2">The sequence shown here is derived from an EMBL/GenBank/DDBJ whole genome shotgun (WGS) entry which is preliminary data.</text>
</comment>
<dbReference type="InterPro" id="IPR001712">
    <property type="entry name" value="T3SS_FHIPEP"/>
</dbReference>
<keyword evidence="1" id="KW-1133">Transmembrane helix</keyword>
<keyword evidence="2" id="KW-0282">Flagellum</keyword>
<feature type="transmembrane region" description="Helical" evidence="1">
    <location>
        <begin position="209"/>
        <end position="230"/>
    </location>
</feature>
<dbReference type="RefSeq" id="WP_052547762.1">
    <property type="nucleotide sequence ID" value="NZ_JMCC02000018.1"/>
</dbReference>
<name>A0A0C2DDZ3_9BACT</name>
<feature type="transmembrane region" description="Helical" evidence="1">
    <location>
        <begin position="306"/>
        <end position="324"/>
    </location>
</feature>
<evidence type="ECO:0000313" key="2">
    <source>
        <dbReference type="EMBL" id="KIG17867.1"/>
    </source>
</evidence>